<feature type="region of interest" description="Disordered" evidence="4">
    <location>
        <begin position="1"/>
        <end position="21"/>
    </location>
</feature>
<organism evidence="5 6">
    <name type="scientific">Candidatus Nitrosymbiomonas proteolyticus</name>
    <dbReference type="NCBI Taxonomy" id="2608984"/>
    <lineage>
        <taxon>Bacteria</taxon>
        <taxon>Bacillati</taxon>
        <taxon>Armatimonadota</taxon>
        <taxon>Armatimonadota incertae sedis</taxon>
        <taxon>Candidatus Nitrosymbiomonas</taxon>
    </lineage>
</organism>
<gene>
    <name evidence="5" type="ORF">NPRO_15320</name>
</gene>
<protein>
    <submittedName>
        <fullName evidence="5">50S ribosomal protein L28</fullName>
    </submittedName>
</protein>
<dbReference type="EMBL" id="AP021858">
    <property type="protein sequence ID" value="BBO23937.1"/>
    <property type="molecule type" value="Genomic_DNA"/>
</dbReference>
<dbReference type="GO" id="GO:0005840">
    <property type="term" value="C:ribosome"/>
    <property type="evidence" value="ECO:0007669"/>
    <property type="project" value="UniProtKB-KW"/>
</dbReference>
<reference evidence="5" key="1">
    <citation type="journal article" name="DNA Res.">
        <title>The physiological potential of anammox bacteria as revealed by their core genome structure.</title>
        <authorList>
            <person name="Okubo T."/>
            <person name="Toyoda A."/>
            <person name="Fukuhara K."/>
            <person name="Uchiyama I."/>
            <person name="Harigaya Y."/>
            <person name="Kuroiwa M."/>
            <person name="Suzuki T."/>
            <person name="Murakami Y."/>
            <person name="Suwa Y."/>
            <person name="Takami H."/>
        </authorList>
    </citation>
    <scope>NUCLEOTIDE SEQUENCE</scope>
    <source>
        <strain evidence="5">317325-2</strain>
    </source>
</reference>
<evidence type="ECO:0000256" key="4">
    <source>
        <dbReference type="SAM" id="MobiDB-lite"/>
    </source>
</evidence>
<accession>A0A809S502</accession>
<dbReference type="SUPFAM" id="SSF143800">
    <property type="entry name" value="L28p-like"/>
    <property type="match status" value="1"/>
</dbReference>
<dbReference type="InterPro" id="IPR026569">
    <property type="entry name" value="Ribosomal_bL28"/>
</dbReference>
<dbReference type="InterPro" id="IPR037147">
    <property type="entry name" value="Ribosomal_bL28_sf"/>
</dbReference>
<name>A0A809S502_9BACT</name>
<dbReference type="InterPro" id="IPR034704">
    <property type="entry name" value="Ribosomal_bL28/bL31-like_sf"/>
</dbReference>
<proteinExistence type="inferred from homology"/>
<dbReference type="GO" id="GO:1990904">
    <property type="term" value="C:ribonucleoprotein complex"/>
    <property type="evidence" value="ECO:0007669"/>
    <property type="project" value="UniProtKB-KW"/>
</dbReference>
<dbReference type="AlphaFoldDB" id="A0A809S502"/>
<dbReference type="Proteomes" id="UP000662873">
    <property type="component" value="Chromosome"/>
</dbReference>
<sequence>MAKICQVSGKKGNNAKHIRHRHSGAWKFRAPKKNRLQDPNLQTVRLRLPQGTVKLTVSTKVLKSPEFAAVASGVKPMPKSWLKKPSYD</sequence>
<keyword evidence="3" id="KW-0687">Ribonucleoprotein</keyword>
<evidence type="ECO:0000256" key="1">
    <source>
        <dbReference type="ARBA" id="ARBA00008760"/>
    </source>
</evidence>
<dbReference type="GO" id="GO:0003735">
    <property type="term" value="F:structural constituent of ribosome"/>
    <property type="evidence" value="ECO:0007669"/>
    <property type="project" value="InterPro"/>
</dbReference>
<keyword evidence="2 5" id="KW-0689">Ribosomal protein</keyword>
<dbReference type="Gene3D" id="2.30.170.40">
    <property type="entry name" value="Ribosomal protein L28/L24"/>
    <property type="match status" value="1"/>
</dbReference>
<evidence type="ECO:0000256" key="2">
    <source>
        <dbReference type="ARBA" id="ARBA00022980"/>
    </source>
</evidence>
<evidence type="ECO:0000313" key="5">
    <source>
        <dbReference type="EMBL" id="BBO23937.1"/>
    </source>
</evidence>
<dbReference type="Pfam" id="PF00830">
    <property type="entry name" value="Ribosomal_L28"/>
    <property type="match status" value="1"/>
</dbReference>
<dbReference type="KEGG" id="npy:NPRO_15320"/>
<evidence type="ECO:0000256" key="3">
    <source>
        <dbReference type="ARBA" id="ARBA00023274"/>
    </source>
</evidence>
<comment type="similarity">
    <text evidence="1">Belongs to the bacterial ribosomal protein bL28 family.</text>
</comment>
<evidence type="ECO:0000313" key="6">
    <source>
        <dbReference type="Proteomes" id="UP000662873"/>
    </source>
</evidence>